<evidence type="ECO:0000313" key="1">
    <source>
        <dbReference type="EMBL" id="WVZ22493.1"/>
    </source>
</evidence>
<dbReference type="EMBL" id="CP144700">
    <property type="protein sequence ID" value="WVZ22493.1"/>
    <property type="molecule type" value="Genomic_DNA"/>
</dbReference>
<sequence>MMLKFSKPLTSSNSSILNSSITSERASSLSFSDCSTDGITLGLNLDKFAFFFFWISSGTDLPYFLFELLHVRSVSTLSLPPIFCCFVQLSRFRKAPSSSLVLLALII</sequence>
<proteinExistence type="predicted"/>
<reference evidence="1 2" key="1">
    <citation type="journal article" date="2023" name="Life. Sci Alliance">
        <title>Evolutionary insights into 3D genome organization and epigenetic landscape of Vigna mungo.</title>
        <authorList>
            <person name="Junaid A."/>
            <person name="Singh B."/>
            <person name="Bhatia S."/>
        </authorList>
    </citation>
    <scope>NUCLEOTIDE SEQUENCE [LARGE SCALE GENOMIC DNA]</scope>
    <source>
        <strain evidence="1">Urdbean</strain>
    </source>
</reference>
<keyword evidence="2" id="KW-1185">Reference proteome</keyword>
<dbReference type="Proteomes" id="UP001374535">
    <property type="component" value="Chromosome 1"/>
</dbReference>
<accession>A0AAQ3P9S5</accession>
<dbReference type="AlphaFoldDB" id="A0AAQ3P9S5"/>
<evidence type="ECO:0000313" key="2">
    <source>
        <dbReference type="Proteomes" id="UP001374535"/>
    </source>
</evidence>
<gene>
    <name evidence="1" type="ORF">V8G54_001037</name>
</gene>
<organism evidence="1 2">
    <name type="scientific">Vigna mungo</name>
    <name type="common">Black gram</name>
    <name type="synonym">Phaseolus mungo</name>
    <dbReference type="NCBI Taxonomy" id="3915"/>
    <lineage>
        <taxon>Eukaryota</taxon>
        <taxon>Viridiplantae</taxon>
        <taxon>Streptophyta</taxon>
        <taxon>Embryophyta</taxon>
        <taxon>Tracheophyta</taxon>
        <taxon>Spermatophyta</taxon>
        <taxon>Magnoliopsida</taxon>
        <taxon>eudicotyledons</taxon>
        <taxon>Gunneridae</taxon>
        <taxon>Pentapetalae</taxon>
        <taxon>rosids</taxon>
        <taxon>fabids</taxon>
        <taxon>Fabales</taxon>
        <taxon>Fabaceae</taxon>
        <taxon>Papilionoideae</taxon>
        <taxon>50 kb inversion clade</taxon>
        <taxon>NPAAA clade</taxon>
        <taxon>indigoferoid/millettioid clade</taxon>
        <taxon>Phaseoleae</taxon>
        <taxon>Vigna</taxon>
    </lineage>
</organism>
<protein>
    <submittedName>
        <fullName evidence="1">Uncharacterized protein</fullName>
    </submittedName>
</protein>
<name>A0AAQ3P9S5_VIGMU</name>